<dbReference type="GO" id="GO:0006271">
    <property type="term" value="P:DNA strand elongation involved in DNA replication"/>
    <property type="evidence" value="ECO:0007669"/>
    <property type="project" value="TreeGrafter"/>
</dbReference>
<dbReference type="GO" id="GO:0003677">
    <property type="term" value="F:DNA binding"/>
    <property type="evidence" value="ECO:0007669"/>
    <property type="project" value="UniProtKB-UniRule"/>
</dbReference>
<dbReference type="Pfam" id="PF00712">
    <property type="entry name" value="DNA_pol3_beta"/>
    <property type="match status" value="1"/>
</dbReference>
<evidence type="ECO:0000259" key="13">
    <source>
        <dbReference type="Pfam" id="PF02768"/>
    </source>
</evidence>
<dbReference type="Proteomes" id="UP000641137">
    <property type="component" value="Unassembled WGS sequence"/>
</dbReference>
<dbReference type="InterPro" id="IPR022637">
    <property type="entry name" value="DNA_polIII_beta_cen"/>
</dbReference>
<evidence type="ECO:0000256" key="7">
    <source>
        <dbReference type="ARBA" id="ARBA00022705"/>
    </source>
</evidence>
<dbReference type="EMBL" id="BMZO01000003">
    <property type="protein sequence ID" value="GHC67068.1"/>
    <property type="molecule type" value="Genomic_DNA"/>
</dbReference>
<dbReference type="PANTHER" id="PTHR30478:SF0">
    <property type="entry name" value="BETA SLIDING CLAMP"/>
    <property type="match status" value="1"/>
</dbReference>
<evidence type="ECO:0000256" key="2">
    <source>
        <dbReference type="ARBA" id="ARBA00010752"/>
    </source>
</evidence>
<accession>A0A8J3DN92</accession>
<evidence type="ECO:0000259" key="11">
    <source>
        <dbReference type="Pfam" id="PF00712"/>
    </source>
</evidence>
<evidence type="ECO:0000256" key="10">
    <source>
        <dbReference type="PIRNR" id="PIRNR000804"/>
    </source>
</evidence>
<dbReference type="SUPFAM" id="SSF55979">
    <property type="entry name" value="DNA clamp"/>
    <property type="match status" value="3"/>
</dbReference>
<reference evidence="14" key="2">
    <citation type="submission" date="2020-09" db="EMBL/GenBank/DDBJ databases">
        <authorList>
            <person name="Sun Q."/>
            <person name="Kim S."/>
        </authorList>
    </citation>
    <scope>NUCLEOTIDE SEQUENCE</scope>
    <source>
        <strain evidence="14">KCTC 42097</strain>
    </source>
</reference>
<evidence type="ECO:0000259" key="12">
    <source>
        <dbReference type="Pfam" id="PF02767"/>
    </source>
</evidence>
<evidence type="ECO:0000256" key="5">
    <source>
        <dbReference type="ARBA" id="ARBA00022679"/>
    </source>
</evidence>
<dbReference type="GO" id="GO:0009360">
    <property type="term" value="C:DNA polymerase III complex"/>
    <property type="evidence" value="ECO:0007669"/>
    <property type="project" value="InterPro"/>
</dbReference>
<dbReference type="SMART" id="SM00480">
    <property type="entry name" value="POL3Bc"/>
    <property type="match status" value="1"/>
</dbReference>
<protein>
    <recommendedName>
        <fullName evidence="3 10">Beta sliding clamp</fullName>
    </recommendedName>
</protein>
<dbReference type="GO" id="GO:0008408">
    <property type="term" value="F:3'-5' exonuclease activity"/>
    <property type="evidence" value="ECO:0007669"/>
    <property type="project" value="InterPro"/>
</dbReference>
<dbReference type="Pfam" id="PF02768">
    <property type="entry name" value="DNA_pol3_beta_3"/>
    <property type="match status" value="1"/>
</dbReference>
<keyword evidence="9" id="KW-0238">DNA-binding</keyword>
<feature type="domain" description="DNA polymerase III beta sliding clamp central" evidence="12">
    <location>
        <begin position="131"/>
        <end position="249"/>
    </location>
</feature>
<dbReference type="CDD" id="cd00140">
    <property type="entry name" value="beta_clamp"/>
    <property type="match status" value="1"/>
</dbReference>
<keyword evidence="6 10" id="KW-0548">Nucleotidyltransferase</keyword>
<organism evidence="14 15">
    <name type="scientific">Limoniibacter endophyticus</name>
    <dbReference type="NCBI Taxonomy" id="1565040"/>
    <lineage>
        <taxon>Bacteria</taxon>
        <taxon>Pseudomonadati</taxon>
        <taxon>Pseudomonadota</taxon>
        <taxon>Alphaproteobacteria</taxon>
        <taxon>Hyphomicrobiales</taxon>
        <taxon>Bartonellaceae</taxon>
        <taxon>Limoniibacter</taxon>
    </lineage>
</organism>
<keyword evidence="8 10" id="KW-0239">DNA-directed DNA polymerase</keyword>
<evidence type="ECO:0000256" key="3">
    <source>
        <dbReference type="ARBA" id="ARBA00021035"/>
    </source>
</evidence>
<dbReference type="Gene3D" id="3.70.10.10">
    <property type="match status" value="1"/>
</dbReference>
<dbReference type="Pfam" id="PF02767">
    <property type="entry name" value="DNA_pol3_beta_2"/>
    <property type="match status" value="1"/>
</dbReference>
<evidence type="ECO:0000256" key="4">
    <source>
        <dbReference type="ARBA" id="ARBA00022490"/>
    </source>
</evidence>
<feature type="domain" description="DNA polymerase III beta sliding clamp N-terminal" evidence="11">
    <location>
        <begin position="1"/>
        <end position="120"/>
    </location>
</feature>
<gene>
    <name evidence="14" type="ORF">GCM10010136_10790</name>
</gene>
<comment type="subunit">
    <text evidence="10">Forms a ring-shaped head-to-tail homodimer around DNA.</text>
</comment>
<dbReference type="InterPro" id="IPR022634">
    <property type="entry name" value="DNA_polIII_beta_N"/>
</dbReference>
<evidence type="ECO:0000313" key="15">
    <source>
        <dbReference type="Proteomes" id="UP000641137"/>
    </source>
</evidence>
<dbReference type="PANTHER" id="PTHR30478">
    <property type="entry name" value="DNA POLYMERASE III SUBUNIT BETA"/>
    <property type="match status" value="1"/>
</dbReference>
<evidence type="ECO:0000256" key="9">
    <source>
        <dbReference type="ARBA" id="ARBA00023125"/>
    </source>
</evidence>
<keyword evidence="5 10" id="KW-0808">Transferase</keyword>
<comment type="function">
    <text evidence="10">Confers DNA tethering and processivity to DNA polymerases and other proteins. Acts as a clamp, forming a ring around DNA (a reaction catalyzed by the clamp-loading complex) which diffuses in an ATP-independent manner freely and bidirectionally along dsDNA. Initially characterized for its ability to contact the catalytic subunit of DNA polymerase III (Pol III), a complex, multichain enzyme responsible for most of the replicative synthesis in bacteria; Pol III exhibits 3'-5' exonuclease proofreading activity. The beta chain is required for initiation of replication as well as for processivity of DNA replication.</text>
</comment>
<dbReference type="PIRSF" id="PIRSF000804">
    <property type="entry name" value="DNA_pol_III_b"/>
    <property type="match status" value="1"/>
</dbReference>
<dbReference type="InterPro" id="IPR001001">
    <property type="entry name" value="DNA_polIII_beta"/>
</dbReference>
<proteinExistence type="inferred from homology"/>
<comment type="caution">
    <text evidence="14">The sequence shown here is derived from an EMBL/GenBank/DDBJ whole genome shotgun (WGS) entry which is preliminary data.</text>
</comment>
<keyword evidence="15" id="KW-1185">Reference proteome</keyword>
<dbReference type="GO" id="GO:0005737">
    <property type="term" value="C:cytoplasm"/>
    <property type="evidence" value="ECO:0007669"/>
    <property type="project" value="UniProtKB-SubCell"/>
</dbReference>
<sequence>MRVILERSNLLKSLNHVHRVVERRNTIPILSNVLLIADGASLELKATDLDLEITEAVPAQVEVKGATTVPAHLLYDIVRKLSDGAEVMLKLDDNGAAMTVTSGRSNFRLQCLPQSDFPELSTGSFSHMFRLESSSLKGLIDRTQFAISTEETRYYLNGIFVHTHGEGEDMQLRAVATDGHRLARAELPAPAGSEGMPGIIIPRKTVSELQKLVDSPDVMVIAELSDTKIRFTIGSVILTSKLIDGTFPDYQRVIPSGNDKELIIDRQSFAQAVDRVSTISSERGRAVKLSIASGQITLTVNNPDSGSATEELAATYENDSLDIGFNAKYLLDIAAQITGPEARFLFADAGSPTLVRDPADENVLYVLMPMRV</sequence>
<comment type="similarity">
    <text evidence="2 10">Belongs to the beta sliding clamp family.</text>
</comment>
<feature type="domain" description="DNA polymerase III beta sliding clamp C-terminal" evidence="13">
    <location>
        <begin position="252"/>
        <end position="371"/>
    </location>
</feature>
<dbReference type="RefSeq" id="WP_189488698.1">
    <property type="nucleotide sequence ID" value="NZ_BMZO01000003.1"/>
</dbReference>
<keyword evidence="4 10" id="KW-0963">Cytoplasm</keyword>
<evidence type="ECO:0000313" key="14">
    <source>
        <dbReference type="EMBL" id="GHC67068.1"/>
    </source>
</evidence>
<reference evidence="14" key="1">
    <citation type="journal article" date="2014" name="Int. J. Syst. Evol. Microbiol.">
        <title>Complete genome sequence of Corynebacterium casei LMG S-19264T (=DSM 44701T), isolated from a smear-ripened cheese.</title>
        <authorList>
            <consortium name="US DOE Joint Genome Institute (JGI-PGF)"/>
            <person name="Walter F."/>
            <person name="Albersmeier A."/>
            <person name="Kalinowski J."/>
            <person name="Ruckert C."/>
        </authorList>
    </citation>
    <scope>NUCLEOTIDE SEQUENCE</scope>
    <source>
        <strain evidence="14">KCTC 42097</strain>
    </source>
</reference>
<dbReference type="NCBIfam" id="TIGR00663">
    <property type="entry name" value="dnan"/>
    <property type="match status" value="1"/>
</dbReference>
<dbReference type="Gene3D" id="3.10.150.10">
    <property type="entry name" value="DNA Polymerase III, subunit A, domain 2"/>
    <property type="match status" value="1"/>
</dbReference>
<dbReference type="GO" id="GO:0003887">
    <property type="term" value="F:DNA-directed DNA polymerase activity"/>
    <property type="evidence" value="ECO:0007669"/>
    <property type="project" value="UniProtKB-UniRule"/>
</dbReference>
<keyword evidence="7 10" id="KW-0235">DNA replication</keyword>
<name>A0A8J3DN92_9HYPH</name>
<evidence type="ECO:0000256" key="8">
    <source>
        <dbReference type="ARBA" id="ARBA00022932"/>
    </source>
</evidence>
<evidence type="ECO:0000256" key="6">
    <source>
        <dbReference type="ARBA" id="ARBA00022695"/>
    </source>
</evidence>
<dbReference type="InterPro" id="IPR046938">
    <property type="entry name" value="DNA_clamp_sf"/>
</dbReference>
<dbReference type="AlphaFoldDB" id="A0A8J3DN92"/>
<evidence type="ECO:0000256" key="1">
    <source>
        <dbReference type="ARBA" id="ARBA00004496"/>
    </source>
</evidence>
<comment type="subcellular location">
    <subcellularLocation>
        <location evidence="1 10">Cytoplasm</location>
    </subcellularLocation>
</comment>
<dbReference type="InterPro" id="IPR022635">
    <property type="entry name" value="DNA_polIII_beta_C"/>
</dbReference>